<dbReference type="SUPFAM" id="SSF53098">
    <property type="entry name" value="Ribonuclease H-like"/>
    <property type="match status" value="1"/>
</dbReference>
<dbReference type="Pfam" id="PF00665">
    <property type="entry name" value="rve"/>
    <property type="match status" value="1"/>
</dbReference>
<reference evidence="3 4" key="1">
    <citation type="journal article" date="2022" name="Allergy">
        <title>Genome assembly and annotation of Periplaneta americana reveal a comprehensive cockroach allergen profile.</title>
        <authorList>
            <person name="Wang L."/>
            <person name="Xiong Q."/>
            <person name="Saelim N."/>
            <person name="Wang L."/>
            <person name="Nong W."/>
            <person name="Wan A.T."/>
            <person name="Shi M."/>
            <person name="Liu X."/>
            <person name="Cao Q."/>
            <person name="Hui J.H.L."/>
            <person name="Sookrung N."/>
            <person name="Leung T.F."/>
            <person name="Tungtrongchitr A."/>
            <person name="Tsui S.K.W."/>
        </authorList>
    </citation>
    <scope>NUCLEOTIDE SEQUENCE [LARGE SCALE GENOMIC DNA]</scope>
    <source>
        <strain evidence="3">PWHHKU_190912</strain>
    </source>
</reference>
<gene>
    <name evidence="3" type="ORF">ANN_04012</name>
</gene>
<dbReference type="InterPro" id="IPR041588">
    <property type="entry name" value="Integrase_H2C2"/>
</dbReference>
<dbReference type="EC" id="2.7.7.49" evidence="1"/>
<name>A0ABQ8T8Z4_PERAM</name>
<dbReference type="EMBL" id="JAJSOF020000013">
    <property type="protein sequence ID" value="KAJ4442426.1"/>
    <property type="molecule type" value="Genomic_DNA"/>
</dbReference>
<keyword evidence="4" id="KW-1185">Reference proteome</keyword>
<dbReference type="PANTHER" id="PTHR37984:SF5">
    <property type="entry name" value="PROTEIN NYNRIN-LIKE"/>
    <property type="match status" value="1"/>
</dbReference>
<evidence type="ECO:0000313" key="3">
    <source>
        <dbReference type="EMBL" id="KAJ4442426.1"/>
    </source>
</evidence>
<dbReference type="PROSITE" id="PS50994">
    <property type="entry name" value="INTEGRASE"/>
    <property type="match status" value="1"/>
</dbReference>
<protein>
    <recommendedName>
        <fullName evidence="1">RNA-directed DNA polymerase</fullName>
        <ecNumber evidence="1">2.7.7.49</ecNumber>
    </recommendedName>
</protein>
<dbReference type="Proteomes" id="UP001148838">
    <property type="component" value="Unassembled WGS sequence"/>
</dbReference>
<organism evidence="3 4">
    <name type="scientific">Periplaneta americana</name>
    <name type="common">American cockroach</name>
    <name type="synonym">Blatta americana</name>
    <dbReference type="NCBI Taxonomy" id="6978"/>
    <lineage>
        <taxon>Eukaryota</taxon>
        <taxon>Metazoa</taxon>
        <taxon>Ecdysozoa</taxon>
        <taxon>Arthropoda</taxon>
        <taxon>Hexapoda</taxon>
        <taxon>Insecta</taxon>
        <taxon>Pterygota</taxon>
        <taxon>Neoptera</taxon>
        <taxon>Polyneoptera</taxon>
        <taxon>Dictyoptera</taxon>
        <taxon>Blattodea</taxon>
        <taxon>Blattoidea</taxon>
        <taxon>Blattidae</taxon>
        <taxon>Blattinae</taxon>
        <taxon>Periplaneta</taxon>
    </lineage>
</organism>
<accession>A0ABQ8T8Z4</accession>
<dbReference type="Gene3D" id="3.30.420.10">
    <property type="entry name" value="Ribonuclease H-like superfamily/Ribonuclease H"/>
    <property type="match status" value="1"/>
</dbReference>
<dbReference type="InterPro" id="IPR001584">
    <property type="entry name" value="Integrase_cat-core"/>
</dbReference>
<dbReference type="Pfam" id="PF17921">
    <property type="entry name" value="Integrase_H2C2"/>
    <property type="match status" value="1"/>
</dbReference>
<dbReference type="Gene3D" id="1.10.340.70">
    <property type="match status" value="1"/>
</dbReference>
<comment type="caution">
    <text evidence="3">The sequence shown here is derived from an EMBL/GenBank/DDBJ whole genome shotgun (WGS) entry which is preliminary data.</text>
</comment>
<dbReference type="InterPro" id="IPR050951">
    <property type="entry name" value="Retrovirus_Pol_polyprotein"/>
</dbReference>
<dbReference type="PANTHER" id="PTHR37984">
    <property type="entry name" value="PROTEIN CBG26694"/>
    <property type="match status" value="1"/>
</dbReference>
<evidence type="ECO:0000313" key="4">
    <source>
        <dbReference type="Proteomes" id="UP001148838"/>
    </source>
</evidence>
<evidence type="ECO:0000259" key="2">
    <source>
        <dbReference type="PROSITE" id="PS50994"/>
    </source>
</evidence>
<sequence length="183" mass="21030">MERGLLVCHSSKARKSRVFVPQALRSMVCHYFHDSMLGVHLGVTKTLGRISREFFWPKMRSYVRDHVTKCELCQRAKPASNTLVGLYSAETDSRCLQRLFIDFVGPLVRTRNGNKVILAMVDGFSKFVWLFPLREMTSRLVVKTLNCQVFAQHGVPESIITDNATVFTSKTFNDMYFQWGLDI</sequence>
<feature type="domain" description="Integrase catalytic" evidence="2">
    <location>
        <begin position="74"/>
        <end position="183"/>
    </location>
</feature>
<dbReference type="InterPro" id="IPR036397">
    <property type="entry name" value="RNaseH_sf"/>
</dbReference>
<dbReference type="InterPro" id="IPR012337">
    <property type="entry name" value="RNaseH-like_sf"/>
</dbReference>
<evidence type="ECO:0000256" key="1">
    <source>
        <dbReference type="ARBA" id="ARBA00012493"/>
    </source>
</evidence>
<proteinExistence type="predicted"/>